<comment type="subunit">
    <text evidence="2">Interacts with ribosomal protein uL14 (rplN).</text>
</comment>
<dbReference type="EMBL" id="CP037899">
    <property type="protein sequence ID" value="QDQ42603.1"/>
    <property type="molecule type" value="Genomic_DNA"/>
</dbReference>
<dbReference type="AlphaFoldDB" id="A0A516TMY8"/>
<dbReference type="SUPFAM" id="SSF81301">
    <property type="entry name" value="Nucleotidyltransferase"/>
    <property type="match status" value="1"/>
</dbReference>
<dbReference type="InterPro" id="IPR043519">
    <property type="entry name" value="NT_sf"/>
</dbReference>
<comment type="function">
    <text evidence="2">Functions as a ribosomal silencing factor. Interacts with ribosomal protein uL14 (rplN), blocking formation of intersubunit bridge B8. Prevents association of the 30S and 50S ribosomal subunits and the formation of functional ribosomes, thus repressing translation.</text>
</comment>
<organism evidence="3 4">
    <name type="scientific">Methylacidiphilum kamchatkense Kam1</name>
    <dbReference type="NCBI Taxonomy" id="1202785"/>
    <lineage>
        <taxon>Bacteria</taxon>
        <taxon>Pseudomonadati</taxon>
        <taxon>Verrucomicrobiota</taxon>
        <taxon>Methylacidiphilae</taxon>
        <taxon>Methylacidiphilales</taxon>
        <taxon>Methylacidiphilaceae</taxon>
        <taxon>Methylacidiphilum (ex Ratnadevi et al. 2023)</taxon>
    </lineage>
</organism>
<comment type="subcellular location">
    <subcellularLocation>
        <location evidence="2">Cytoplasm</location>
    </subcellularLocation>
</comment>
<dbReference type="RefSeq" id="WP_143958322.1">
    <property type="nucleotide sequence ID" value="NZ_CP037899.1"/>
</dbReference>
<evidence type="ECO:0000313" key="3">
    <source>
        <dbReference type="EMBL" id="QDQ42603.1"/>
    </source>
</evidence>
<name>A0A516TMY8_9BACT</name>
<dbReference type="Pfam" id="PF02410">
    <property type="entry name" value="RsfS"/>
    <property type="match status" value="1"/>
</dbReference>
<dbReference type="GO" id="GO:0042256">
    <property type="term" value="P:cytosolic ribosome assembly"/>
    <property type="evidence" value="ECO:0007669"/>
    <property type="project" value="UniProtKB-UniRule"/>
</dbReference>
<protein>
    <recommendedName>
        <fullName evidence="2">Ribosomal silencing factor RsfS</fullName>
    </recommendedName>
</protein>
<accession>A0A516TMY8</accession>
<dbReference type="GO" id="GO:0043023">
    <property type="term" value="F:ribosomal large subunit binding"/>
    <property type="evidence" value="ECO:0007669"/>
    <property type="project" value="TreeGrafter"/>
</dbReference>
<dbReference type="PANTHER" id="PTHR21043">
    <property type="entry name" value="IOJAP SUPERFAMILY ORTHOLOG"/>
    <property type="match status" value="1"/>
</dbReference>
<dbReference type="KEGG" id="mkc:kam1_1380"/>
<evidence type="ECO:0000313" key="4">
    <source>
        <dbReference type="Proteomes" id="UP000315925"/>
    </source>
</evidence>
<reference evidence="4" key="1">
    <citation type="submission" date="2019-03" db="EMBL/GenBank/DDBJ databases">
        <title>Complete genome of Methylacidiphilum kamchatkense Kam1.</title>
        <authorList>
            <person name="Kruse T."/>
            <person name="Murarilal Ratnadevi C."/>
            <person name="Erikstad H.-A."/>
            <person name="Birkeland N.-K."/>
        </authorList>
    </citation>
    <scope>NUCLEOTIDE SEQUENCE [LARGE SCALE GENOMIC DNA]</scope>
    <source>
        <strain evidence="4">kam1</strain>
    </source>
</reference>
<evidence type="ECO:0000256" key="1">
    <source>
        <dbReference type="ARBA" id="ARBA00010574"/>
    </source>
</evidence>
<dbReference type="NCBIfam" id="TIGR00090">
    <property type="entry name" value="rsfS_iojap_ybeB"/>
    <property type="match status" value="1"/>
</dbReference>
<gene>
    <name evidence="2" type="primary">rsfS</name>
    <name evidence="3" type="ORF">kam1_1380</name>
</gene>
<keyword evidence="2" id="KW-0810">Translation regulation</keyword>
<comment type="similarity">
    <text evidence="1 2">Belongs to the Iojap/RsfS family.</text>
</comment>
<dbReference type="HAMAP" id="MF_01477">
    <property type="entry name" value="Iojap_RsfS"/>
    <property type="match status" value="1"/>
</dbReference>
<sequence length="145" mass="16803">MSQRKAIRKKKAVLDIVLNKIDPFPPTSSHATLERDNLRLAQRCKTIILEKKGLDPLILDLRQISSFVDFFVVCTATSEPHLKALAFELEKKIREEFRLEPIHIEGSPKSHWIIIDYGPLLIHVFTEKERAFYELEKLWGDAPVL</sequence>
<evidence type="ECO:0000256" key="2">
    <source>
        <dbReference type="HAMAP-Rule" id="MF_01477"/>
    </source>
</evidence>
<dbReference type="GO" id="GO:0017148">
    <property type="term" value="P:negative regulation of translation"/>
    <property type="evidence" value="ECO:0007669"/>
    <property type="project" value="UniProtKB-UniRule"/>
</dbReference>
<keyword evidence="2" id="KW-0678">Repressor</keyword>
<dbReference type="InterPro" id="IPR004394">
    <property type="entry name" value="Iojap/RsfS/C7orf30"/>
</dbReference>
<dbReference type="PANTHER" id="PTHR21043:SF0">
    <property type="entry name" value="MITOCHONDRIAL ASSEMBLY OF RIBOSOMAL LARGE SUBUNIT PROTEIN 1"/>
    <property type="match status" value="1"/>
</dbReference>
<dbReference type="GO" id="GO:0090071">
    <property type="term" value="P:negative regulation of ribosome biogenesis"/>
    <property type="evidence" value="ECO:0007669"/>
    <property type="project" value="UniProtKB-UniRule"/>
</dbReference>
<proteinExistence type="inferred from homology"/>
<dbReference type="Gene3D" id="3.30.460.10">
    <property type="entry name" value="Beta Polymerase, domain 2"/>
    <property type="match status" value="1"/>
</dbReference>
<dbReference type="Proteomes" id="UP000315925">
    <property type="component" value="Chromosome"/>
</dbReference>
<dbReference type="GO" id="GO:0005737">
    <property type="term" value="C:cytoplasm"/>
    <property type="evidence" value="ECO:0007669"/>
    <property type="project" value="UniProtKB-SubCell"/>
</dbReference>
<keyword evidence="2" id="KW-0963">Cytoplasm</keyword>